<dbReference type="eggNOG" id="ENOG5031ANB">
    <property type="taxonomic scope" value="Bacteria"/>
</dbReference>
<organism evidence="1 2">
    <name type="scientific">Brucella anthropi (strain ATCC 49188 / DSM 6882 / CCUG 24695 / JCM 21032 / LMG 3331 / NBRC 15819 / NCTC 12168 / Alc 37)</name>
    <name type="common">Ochrobactrum anthropi</name>
    <dbReference type="NCBI Taxonomy" id="439375"/>
    <lineage>
        <taxon>Bacteria</taxon>
        <taxon>Pseudomonadati</taxon>
        <taxon>Pseudomonadota</taxon>
        <taxon>Alphaproteobacteria</taxon>
        <taxon>Hyphomicrobiales</taxon>
        <taxon>Brucellaceae</taxon>
        <taxon>Brucella/Ochrobactrum group</taxon>
        <taxon>Brucella</taxon>
    </lineage>
</organism>
<dbReference type="EMBL" id="CP000758">
    <property type="protein sequence ID" value="ABS14569.1"/>
    <property type="molecule type" value="Genomic_DNA"/>
</dbReference>
<dbReference type="Proteomes" id="UP000002301">
    <property type="component" value="Chromosome 1"/>
</dbReference>
<keyword evidence="2" id="KW-1185">Reference proteome</keyword>
<dbReference type="KEGG" id="oan:Oant_1853"/>
<reference evidence="1 2" key="1">
    <citation type="journal article" date="2011" name="J. Bacteriol.">
        <title>Genome of Ochrobactrum anthropi ATCC 49188 T, a versatile opportunistic pathogen and symbiont of several eukaryotic hosts.</title>
        <authorList>
            <person name="Chain P.S."/>
            <person name="Lang D.M."/>
            <person name="Comerci D.J."/>
            <person name="Malfatti S.A."/>
            <person name="Vergez L.M."/>
            <person name="Shin M."/>
            <person name="Ugalde R.A."/>
            <person name="Garcia E."/>
            <person name="Tolmasky M.E."/>
        </authorList>
    </citation>
    <scope>NUCLEOTIDE SEQUENCE [LARGE SCALE GENOMIC DNA]</scope>
    <source>
        <strain evidence="2">ATCC 49188 / DSM 6882 / CCUG 24695 / JCM 21032 / LMG 3331 / NBRC 15819 / NCTC 12168 / Alc 37</strain>
    </source>
</reference>
<protein>
    <submittedName>
        <fullName evidence="1">Uncharacterized protein</fullName>
    </submittedName>
</protein>
<gene>
    <name evidence="1" type="ordered locus">Oant_1853</name>
</gene>
<evidence type="ECO:0000313" key="2">
    <source>
        <dbReference type="Proteomes" id="UP000002301"/>
    </source>
</evidence>
<name>A6X015_BRUA4</name>
<evidence type="ECO:0000313" key="1">
    <source>
        <dbReference type="EMBL" id="ABS14569.1"/>
    </source>
</evidence>
<proteinExistence type="predicted"/>
<accession>A6X015</accession>
<dbReference type="AlphaFoldDB" id="A6X015"/>
<dbReference type="STRING" id="439375.Oant_1853"/>
<sequence>MRRPGMKRTVQQLATTMKNTVLRVPALLERPWSEMKLNAEEIAARRRSRLERGEHNFLWCWQHRGFW</sequence>
<dbReference type="HOGENOM" id="CLU_2913461_0_0_5"/>